<evidence type="ECO:0000313" key="2">
    <source>
        <dbReference type="EMBL" id="PJB29815.1"/>
    </source>
</evidence>
<protein>
    <submittedName>
        <fullName evidence="2">Uncharacterized protein</fullName>
    </submittedName>
</protein>
<keyword evidence="1" id="KW-0472">Membrane</keyword>
<comment type="caution">
    <text evidence="2">The sequence shown here is derived from an EMBL/GenBank/DDBJ whole genome shotgun (WGS) entry which is preliminary data.</text>
</comment>
<accession>A0A2M8AUC8</accession>
<dbReference type="EMBL" id="PFUI01000097">
    <property type="protein sequence ID" value="PJB29815.1"/>
    <property type="molecule type" value="Genomic_DNA"/>
</dbReference>
<evidence type="ECO:0000313" key="3">
    <source>
        <dbReference type="Proteomes" id="UP000231366"/>
    </source>
</evidence>
<dbReference type="AlphaFoldDB" id="A0A2M8AUC8"/>
<keyword evidence="1" id="KW-1133">Transmembrane helix</keyword>
<keyword evidence="1" id="KW-0812">Transmembrane</keyword>
<feature type="transmembrane region" description="Helical" evidence="1">
    <location>
        <begin position="43"/>
        <end position="61"/>
    </location>
</feature>
<reference evidence="3" key="1">
    <citation type="submission" date="2017-09" db="EMBL/GenBank/DDBJ databases">
        <title>Depth-based differentiation of microbial function through sediment-hosted aquifers and enrichment of novel symbionts in the deep terrestrial subsurface.</title>
        <authorList>
            <person name="Probst A.J."/>
            <person name="Ladd B."/>
            <person name="Jarett J.K."/>
            <person name="Geller-Mcgrath D.E."/>
            <person name="Sieber C.M.K."/>
            <person name="Emerson J.B."/>
            <person name="Anantharaman K."/>
            <person name="Thomas B.C."/>
            <person name="Malmstrom R."/>
            <person name="Stieglmeier M."/>
            <person name="Klingl A."/>
            <person name="Woyke T."/>
            <person name="Ryan C.M."/>
            <person name="Banfield J.F."/>
        </authorList>
    </citation>
    <scope>NUCLEOTIDE SEQUENCE [LARGE SCALE GENOMIC DNA]</scope>
</reference>
<dbReference type="Proteomes" id="UP000231366">
    <property type="component" value="Unassembled WGS sequence"/>
</dbReference>
<feature type="non-terminal residue" evidence="2">
    <location>
        <position position="1"/>
    </location>
</feature>
<name>A0A2M8AUC8_9BACT</name>
<feature type="transmembrane region" description="Helical" evidence="1">
    <location>
        <begin position="12"/>
        <end position="31"/>
    </location>
</feature>
<gene>
    <name evidence="2" type="ORF">CO110_03725</name>
</gene>
<organism evidence="2 3">
    <name type="scientific">Candidatus Desantisbacteria bacterium CG_4_9_14_3_um_filter_40_11</name>
    <dbReference type="NCBI Taxonomy" id="1974546"/>
    <lineage>
        <taxon>Bacteria</taxon>
        <taxon>Candidatus Desantisiibacteriota</taxon>
    </lineage>
</organism>
<proteinExistence type="predicted"/>
<sequence>CGKLLYLSSYEIFIISAILPFEIILFLFSLFGKPEIDFERYRIYLALAVIVTIYSAICRIIEEFKQCR</sequence>
<evidence type="ECO:0000256" key="1">
    <source>
        <dbReference type="SAM" id="Phobius"/>
    </source>
</evidence>